<dbReference type="PANTHER" id="PTHR43798:SF31">
    <property type="entry name" value="AB HYDROLASE SUPERFAMILY PROTEIN YCLE"/>
    <property type="match status" value="1"/>
</dbReference>
<dbReference type="GO" id="GO:0016787">
    <property type="term" value="F:hydrolase activity"/>
    <property type="evidence" value="ECO:0007669"/>
    <property type="project" value="UniProtKB-KW"/>
</dbReference>
<protein>
    <submittedName>
        <fullName evidence="3">AB hydrolase superfamily protein YdjP</fullName>
        <ecNumber evidence="3">3.-.-.-</ecNumber>
    </submittedName>
</protein>
<dbReference type="PANTHER" id="PTHR43798">
    <property type="entry name" value="MONOACYLGLYCEROL LIPASE"/>
    <property type="match status" value="1"/>
</dbReference>
<reference evidence="3 4" key="1">
    <citation type="journal article" date="2016" name="Front. Microbiol.">
        <title>Comparative Genomic Analysis Reveals a Diverse Repertoire of Genes Involved in Prokaryote-Eukaryote Interactions within the Pseudovibrio Genus.</title>
        <authorList>
            <person name="Romano S."/>
            <person name="Fernandez-Guerra A."/>
            <person name="Reen F.J."/>
            <person name="Glockner F.O."/>
            <person name="Crowley S.P."/>
            <person name="O'Sullivan O."/>
            <person name="Cotter P.D."/>
            <person name="Adams C."/>
            <person name="Dobson A.D."/>
            <person name="O'Gara F."/>
        </authorList>
    </citation>
    <scope>NUCLEOTIDE SEQUENCE [LARGE SCALE GENOMIC DNA]</scope>
    <source>
        <strain evidence="3 4">Ad2</strain>
    </source>
</reference>
<evidence type="ECO:0000313" key="3">
    <source>
        <dbReference type="EMBL" id="KZL05426.1"/>
    </source>
</evidence>
<evidence type="ECO:0000259" key="2">
    <source>
        <dbReference type="Pfam" id="PF00561"/>
    </source>
</evidence>
<dbReference type="EC" id="3.-.-.-" evidence="3"/>
<organism evidence="3 4">
    <name type="scientific">Pseudovibrio axinellae</name>
    <dbReference type="NCBI Taxonomy" id="989403"/>
    <lineage>
        <taxon>Bacteria</taxon>
        <taxon>Pseudomonadati</taxon>
        <taxon>Pseudomonadota</taxon>
        <taxon>Alphaproteobacteria</taxon>
        <taxon>Hyphomicrobiales</taxon>
        <taxon>Stappiaceae</taxon>
        <taxon>Pseudovibrio</taxon>
    </lineage>
</organism>
<name>A0A165T4S0_9HYPH</name>
<proteinExistence type="predicted"/>
<dbReference type="Gene3D" id="3.40.50.1820">
    <property type="entry name" value="alpha/beta hydrolase"/>
    <property type="match status" value="1"/>
</dbReference>
<sequence length="280" mass="31032">MERKCVQTRDGVTLSYLTGGRGPAVLLMGGWSQAATLFDRQFRDFAQTHTVYALDNRGHGDSQKPSDGYRIQRMAKDLLDVVEALGLTEFDIVAHSLSVAIVWAYLDMFGTTNPPRRLIFIDQPAALLARPSWTQKQISQAGAVISSLETLDDLLTRIRATDTIEDHLSIIRSMFTAKVGNADLQKLATENLKLPREYAAALIENNIVQDWRSFLPNISQTTLVFAGAGSIHPLASQEFIANCIPQAALEVVSEEDGGSHFLMFENPALFNEKALRFLNH</sequence>
<dbReference type="AlphaFoldDB" id="A0A165T4S0"/>
<dbReference type="PATRIC" id="fig|989403.3.peg.4767"/>
<dbReference type="InterPro" id="IPR050266">
    <property type="entry name" value="AB_hydrolase_sf"/>
</dbReference>
<dbReference type="InterPro" id="IPR000073">
    <property type="entry name" value="AB_hydrolase_1"/>
</dbReference>
<dbReference type="GO" id="GO:0016020">
    <property type="term" value="C:membrane"/>
    <property type="evidence" value="ECO:0007669"/>
    <property type="project" value="TreeGrafter"/>
</dbReference>
<dbReference type="OrthoDB" id="9804723at2"/>
<evidence type="ECO:0000256" key="1">
    <source>
        <dbReference type="ARBA" id="ARBA00022801"/>
    </source>
</evidence>
<dbReference type="InterPro" id="IPR029058">
    <property type="entry name" value="AB_hydrolase_fold"/>
</dbReference>
<accession>A0A165T4S0</accession>
<feature type="domain" description="AB hydrolase-1" evidence="2">
    <location>
        <begin position="23"/>
        <end position="267"/>
    </location>
</feature>
<dbReference type="EMBL" id="LMCB01000152">
    <property type="protein sequence ID" value="KZL05426.1"/>
    <property type="molecule type" value="Genomic_DNA"/>
</dbReference>
<dbReference type="SUPFAM" id="SSF53474">
    <property type="entry name" value="alpha/beta-Hydrolases"/>
    <property type="match status" value="1"/>
</dbReference>
<dbReference type="STRING" id="989403.SAMN05421798_101906"/>
<dbReference type="RefSeq" id="WP_068010589.1">
    <property type="nucleotide sequence ID" value="NZ_FOFM01000001.1"/>
</dbReference>
<gene>
    <name evidence="3" type="primary">ydjP</name>
    <name evidence="3" type="ORF">PsAD2_04351</name>
</gene>
<evidence type="ECO:0000313" key="4">
    <source>
        <dbReference type="Proteomes" id="UP000076577"/>
    </source>
</evidence>
<keyword evidence="4" id="KW-1185">Reference proteome</keyword>
<dbReference type="Pfam" id="PF00561">
    <property type="entry name" value="Abhydrolase_1"/>
    <property type="match status" value="1"/>
</dbReference>
<keyword evidence="1 3" id="KW-0378">Hydrolase</keyword>
<dbReference type="Proteomes" id="UP000076577">
    <property type="component" value="Unassembled WGS sequence"/>
</dbReference>
<comment type="caution">
    <text evidence="3">The sequence shown here is derived from an EMBL/GenBank/DDBJ whole genome shotgun (WGS) entry which is preliminary data.</text>
</comment>